<proteinExistence type="predicted"/>
<reference evidence="1 2" key="1">
    <citation type="submission" date="2022-03" db="EMBL/GenBank/DDBJ databases">
        <authorList>
            <person name="Nunn A."/>
            <person name="Chopra R."/>
            <person name="Nunn A."/>
            <person name="Contreras Garrido A."/>
        </authorList>
    </citation>
    <scope>NUCLEOTIDE SEQUENCE [LARGE SCALE GENOMIC DNA]</scope>
</reference>
<sequence length="85" mass="10071">MVDRVQKLTDLKKLTIENQKLIEETLTLAWKNRTSLEISAEVYWTKLQVENQKLIEEVLTLTRKNNAALEIQSELYKKVNELRIK</sequence>
<evidence type="ECO:0000313" key="2">
    <source>
        <dbReference type="Proteomes" id="UP000836841"/>
    </source>
</evidence>
<dbReference type="Proteomes" id="UP000836841">
    <property type="component" value="Chromosome 1"/>
</dbReference>
<keyword evidence="2" id="KW-1185">Reference proteome</keyword>
<organism evidence="1 2">
    <name type="scientific">Thlaspi arvense</name>
    <name type="common">Field penny-cress</name>
    <dbReference type="NCBI Taxonomy" id="13288"/>
    <lineage>
        <taxon>Eukaryota</taxon>
        <taxon>Viridiplantae</taxon>
        <taxon>Streptophyta</taxon>
        <taxon>Embryophyta</taxon>
        <taxon>Tracheophyta</taxon>
        <taxon>Spermatophyta</taxon>
        <taxon>Magnoliopsida</taxon>
        <taxon>eudicotyledons</taxon>
        <taxon>Gunneridae</taxon>
        <taxon>Pentapetalae</taxon>
        <taxon>rosids</taxon>
        <taxon>malvids</taxon>
        <taxon>Brassicales</taxon>
        <taxon>Brassicaceae</taxon>
        <taxon>Thlaspideae</taxon>
        <taxon>Thlaspi</taxon>
    </lineage>
</organism>
<accession>A0AAU9RH12</accession>
<evidence type="ECO:0000313" key="1">
    <source>
        <dbReference type="EMBL" id="CAH2038197.1"/>
    </source>
</evidence>
<dbReference type="EMBL" id="OU466857">
    <property type="protein sequence ID" value="CAH2038197.1"/>
    <property type="molecule type" value="Genomic_DNA"/>
</dbReference>
<dbReference type="AlphaFoldDB" id="A0AAU9RH12"/>
<gene>
    <name evidence="1" type="ORF">TAV2_LOCUS605</name>
</gene>
<protein>
    <submittedName>
        <fullName evidence="1">Uncharacterized protein</fullName>
    </submittedName>
</protein>
<name>A0AAU9RH12_THLAR</name>